<name>A0A6J6BPM8_9ZZZZ</name>
<evidence type="ECO:0000313" key="1">
    <source>
        <dbReference type="EMBL" id="CAB4540684.1"/>
    </source>
</evidence>
<gene>
    <name evidence="1" type="ORF">UFOPK1493_00261</name>
</gene>
<sequence length="37" mass="4163">MEALRQRDISQHLVAEFQQNQYLAVENGTKAGTDSRG</sequence>
<reference evidence="1" key="1">
    <citation type="submission" date="2020-05" db="EMBL/GenBank/DDBJ databases">
        <authorList>
            <person name="Chiriac C."/>
            <person name="Salcher M."/>
            <person name="Ghai R."/>
            <person name="Kavagutti S V."/>
        </authorList>
    </citation>
    <scope>NUCLEOTIDE SEQUENCE</scope>
</reference>
<protein>
    <submittedName>
        <fullName evidence="1">Unannotated protein</fullName>
    </submittedName>
</protein>
<dbReference type="AlphaFoldDB" id="A0A6J6BPM8"/>
<organism evidence="1">
    <name type="scientific">freshwater metagenome</name>
    <dbReference type="NCBI Taxonomy" id="449393"/>
    <lineage>
        <taxon>unclassified sequences</taxon>
        <taxon>metagenomes</taxon>
        <taxon>ecological metagenomes</taxon>
    </lineage>
</organism>
<accession>A0A6J6BPM8</accession>
<dbReference type="EMBL" id="CAEZSR010000005">
    <property type="protein sequence ID" value="CAB4540684.1"/>
    <property type="molecule type" value="Genomic_DNA"/>
</dbReference>
<proteinExistence type="predicted"/>